<reference evidence="2 3" key="1">
    <citation type="submission" date="2022-11" db="UniProtKB">
        <authorList>
            <consortium name="WormBaseParasite"/>
        </authorList>
    </citation>
    <scope>IDENTIFICATION</scope>
</reference>
<evidence type="ECO:0000313" key="3">
    <source>
        <dbReference type="WBParaSite" id="PgE058_g004_t02"/>
    </source>
</evidence>
<proteinExistence type="predicted"/>
<name>A0A914ZZ06_PARUN</name>
<keyword evidence="1" id="KW-1185">Reference proteome</keyword>
<dbReference type="AlphaFoldDB" id="A0A914ZZ06"/>
<accession>A0A914ZZ06</accession>
<evidence type="ECO:0000313" key="2">
    <source>
        <dbReference type="WBParaSite" id="PgE058_g004_t01"/>
    </source>
</evidence>
<protein>
    <submittedName>
        <fullName evidence="2 3">Uncharacterized protein</fullName>
    </submittedName>
</protein>
<organism evidence="1 2">
    <name type="scientific">Parascaris univalens</name>
    <name type="common">Nematode worm</name>
    <dbReference type="NCBI Taxonomy" id="6257"/>
    <lineage>
        <taxon>Eukaryota</taxon>
        <taxon>Metazoa</taxon>
        <taxon>Ecdysozoa</taxon>
        <taxon>Nematoda</taxon>
        <taxon>Chromadorea</taxon>
        <taxon>Rhabditida</taxon>
        <taxon>Spirurina</taxon>
        <taxon>Ascaridomorpha</taxon>
        <taxon>Ascaridoidea</taxon>
        <taxon>Ascarididae</taxon>
        <taxon>Parascaris</taxon>
    </lineage>
</organism>
<dbReference type="Proteomes" id="UP000887569">
    <property type="component" value="Unplaced"/>
</dbReference>
<evidence type="ECO:0000313" key="1">
    <source>
        <dbReference type="Proteomes" id="UP000887569"/>
    </source>
</evidence>
<dbReference type="WBParaSite" id="PgE058_g004_t02">
    <property type="protein sequence ID" value="PgE058_g004_t02"/>
    <property type="gene ID" value="PgE058_g004"/>
</dbReference>
<sequence length="108" mass="12488">MPVRRAFVTQPAEKCLVLNIDCCIAIIISQCFLTKITQLWQTGNAMHHHPERKMLNARDEHAVVKPLKANSLAFSVSCRAFECMCEDRFVERAMVNVFPDNTFRIYEK</sequence>
<dbReference type="WBParaSite" id="PgE058_g004_t01">
    <property type="protein sequence ID" value="PgE058_g004_t01"/>
    <property type="gene ID" value="PgE058_g004"/>
</dbReference>